<proteinExistence type="predicted"/>
<dbReference type="EMBL" id="CAXDID020000140">
    <property type="protein sequence ID" value="CAL6038732.1"/>
    <property type="molecule type" value="Genomic_DNA"/>
</dbReference>
<feature type="region of interest" description="Disordered" evidence="2">
    <location>
        <begin position="244"/>
        <end position="266"/>
    </location>
</feature>
<keyword evidence="5" id="KW-1185">Reference proteome</keyword>
<dbReference type="AlphaFoldDB" id="A0AA86QJP5"/>
<feature type="compositionally biased region" description="Polar residues" evidence="2">
    <location>
        <begin position="256"/>
        <end position="266"/>
    </location>
</feature>
<organism evidence="3">
    <name type="scientific">Hexamita inflata</name>
    <dbReference type="NCBI Taxonomy" id="28002"/>
    <lineage>
        <taxon>Eukaryota</taxon>
        <taxon>Metamonada</taxon>
        <taxon>Diplomonadida</taxon>
        <taxon>Hexamitidae</taxon>
        <taxon>Hexamitinae</taxon>
        <taxon>Hexamita</taxon>
    </lineage>
</organism>
<comment type="caution">
    <text evidence="3">The sequence shown here is derived from an EMBL/GenBank/DDBJ whole genome shotgun (WGS) entry which is preliminary data.</text>
</comment>
<feature type="coiled-coil region" evidence="1">
    <location>
        <begin position="341"/>
        <end position="378"/>
    </location>
</feature>
<evidence type="ECO:0000256" key="1">
    <source>
        <dbReference type="SAM" id="Coils"/>
    </source>
</evidence>
<protein>
    <submittedName>
        <fullName evidence="4">Hypothetical_protein</fullName>
    </submittedName>
</protein>
<evidence type="ECO:0000256" key="2">
    <source>
        <dbReference type="SAM" id="MobiDB-lite"/>
    </source>
</evidence>
<gene>
    <name evidence="4" type="ORF">HINF_LOCUS37511</name>
    <name evidence="3" type="ORF">HINF_LOCUS48366</name>
</gene>
<evidence type="ECO:0000313" key="5">
    <source>
        <dbReference type="Proteomes" id="UP001642409"/>
    </source>
</evidence>
<accession>A0AA86QJP5</accession>
<feature type="compositionally biased region" description="Polar residues" evidence="2">
    <location>
        <begin position="318"/>
        <end position="332"/>
    </location>
</feature>
<name>A0AA86QJP5_9EUKA</name>
<sequence>MRHQTVESTLLASIKYFENNQSIESILINARKSIFEQMKLHNYAQILRQCTSQLQQLHFSGEGQTRLNSLVTSLSLIKSKQQCLSVLQPALYQIIEVVRPKPQLQYVPFQHKQMQKAVEQELDVKQPLEQASPPVSSKKSPKSPKCQKQQLRKQDEIIFDELEPDEPHQQIHNKFNILDQTQKTQLKQGLQSKAIQGVNAAQKGIQKTSTSDSPYSKQPFNLHPKKPEPVVEVEEFDIPPAVQVLFSPDSPKKPQQHPQSSINSNRYYDNVIHQYKKIELTEEEKLTQNCYQSIQTKPQSSGEREYAALFESFQRSMDPIQQTSPIQRDSYLSSKVSQSSFQSQQQMQQQIQQQKKQVQQQQQQVQQQMQQYQQQYHQQPLNTQTRDFEQTHPLHIQNQIENNQIRLQSKKPKQTLRQRILKQLIILNARVPFHLEPNLFSGLFKGVQMIILSQNFENCFGNAEINDIVEQNGAKEVVMFCQSSVQQFAADEVEKCLIEICIMIMVEKWDVGGQSADAVVPELIRGQEILEEILYEDIQ</sequence>
<keyword evidence="1" id="KW-0175">Coiled coil</keyword>
<reference evidence="3" key="1">
    <citation type="submission" date="2023-06" db="EMBL/GenBank/DDBJ databases">
        <authorList>
            <person name="Kurt Z."/>
        </authorList>
    </citation>
    <scope>NUCLEOTIDE SEQUENCE</scope>
</reference>
<feature type="region of interest" description="Disordered" evidence="2">
    <location>
        <begin position="127"/>
        <end position="150"/>
    </location>
</feature>
<evidence type="ECO:0000313" key="3">
    <source>
        <dbReference type="EMBL" id="CAI9960721.1"/>
    </source>
</evidence>
<evidence type="ECO:0000313" key="4">
    <source>
        <dbReference type="EMBL" id="CAL6038732.1"/>
    </source>
</evidence>
<feature type="region of interest" description="Disordered" evidence="2">
    <location>
        <begin position="201"/>
        <end position="226"/>
    </location>
</feature>
<dbReference type="Proteomes" id="UP001642409">
    <property type="component" value="Unassembled WGS sequence"/>
</dbReference>
<feature type="region of interest" description="Disordered" evidence="2">
    <location>
        <begin position="318"/>
        <end position="338"/>
    </location>
</feature>
<dbReference type="EMBL" id="CATOUU010000934">
    <property type="protein sequence ID" value="CAI9960721.1"/>
    <property type="molecule type" value="Genomic_DNA"/>
</dbReference>
<feature type="compositionally biased region" description="Polar residues" evidence="2">
    <location>
        <begin position="205"/>
        <end position="219"/>
    </location>
</feature>
<reference evidence="4 5" key="2">
    <citation type="submission" date="2024-07" db="EMBL/GenBank/DDBJ databases">
        <authorList>
            <person name="Akdeniz Z."/>
        </authorList>
    </citation>
    <scope>NUCLEOTIDE SEQUENCE [LARGE SCALE GENOMIC DNA]</scope>
</reference>